<keyword evidence="1" id="KW-0812">Transmembrane</keyword>
<keyword evidence="1" id="KW-1133">Transmembrane helix</keyword>
<name>A0A414K4V3_9FIRM</name>
<accession>A0A414K4V3</accession>
<evidence type="ECO:0000313" key="3">
    <source>
        <dbReference type="Proteomes" id="UP000283928"/>
    </source>
</evidence>
<dbReference type="RefSeq" id="WP_138344358.1">
    <property type="nucleotide sequence ID" value="NZ_JADPEW010000025.1"/>
</dbReference>
<comment type="caution">
    <text evidence="2">The sequence shown here is derived from an EMBL/GenBank/DDBJ whole genome shotgun (WGS) entry which is preliminary data.</text>
</comment>
<sequence>MKEEKIRRFLSMAVIVGGIAIVIICTVYQNHFYRVPHKVHLSGYNDAANIETKYDISIEKENQDYDKVSGWILARGHEIVEFDTQIILYEDGSDEGLLWLTQMENRTDVTEMMNDGTNYDESGFQTMIPSKYVEGKDYKIAIAFYVDQERYILKTDQEFVVEDEED</sequence>
<proteinExistence type="predicted"/>
<evidence type="ECO:0000313" key="2">
    <source>
        <dbReference type="EMBL" id="RHE68517.1"/>
    </source>
</evidence>
<gene>
    <name evidence="2" type="ORF">DW723_17935</name>
</gene>
<protein>
    <submittedName>
        <fullName evidence="2">Uncharacterized protein</fullName>
    </submittedName>
</protein>
<feature type="transmembrane region" description="Helical" evidence="1">
    <location>
        <begin position="9"/>
        <end position="29"/>
    </location>
</feature>
<dbReference type="AlphaFoldDB" id="A0A414K4V3"/>
<dbReference type="EMBL" id="QSKO01000057">
    <property type="protein sequence ID" value="RHE68517.1"/>
    <property type="molecule type" value="Genomic_DNA"/>
</dbReference>
<dbReference type="Proteomes" id="UP000283928">
    <property type="component" value="Unassembled WGS sequence"/>
</dbReference>
<evidence type="ECO:0000256" key="1">
    <source>
        <dbReference type="SAM" id="Phobius"/>
    </source>
</evidence>
<keyword evidence="1" id="KW-0472">Membrane</keyword>
<organism evidence="2 3">
    <name type="scientific">Blautia obeum</name>
    <dbReference type="NCBI Taxonomy" id="40520"/>
    <lineage>
        <taxon>Bacteria</taxon>
        <taxon>Bacillati</taxon>
        <taxon>Bacillota</taxon>
        <taxon>Clostridia</taxon>
        <taxon>Lachnospirales</taxon>
        <taxon>Lachnospiraceae</taxon>
        <taxon>Blautia</taxon>
    </lineage>
</organism>
<reference evidence="2 3" key="1">
    <citation type="submission" date="2018-08" db="EMBL/GenBank/DDBJ databases">
        <title>A genome reference for cultivated species of the human gut microbiota.</title>
        <authorList>
            <person name="Zou Y."/>
            <person name="Xue W."/>
            <person name="Luo G."/>
        </authorList>
    </citation>
    <scope>NUCLEOTIDE SEQUENCE [LARGE SCALE GENOMIC DNA]</scope>
    <source>
        <strain evidence="2 3">AM27-32LB</strain>
    </source>
</reference>